<dbReference type="Proteomes" id="UP000004994">
    <property type="component" value="Chromosome 4"/>
</dbReference>
<evidence type="ECO:0000313" key="1">
    <source>
        <dbReference type="EnsemblPlants" id="Solyc04g077770.2.1.1"/>
    </source>
</evidence>
<reference evidence="1" key="1">
    <citation type="journal article" date="2012" name="Nature">
        <title>The tomato genome sequence provides insights into fleshy fruit evolution.</title>
        <authorList>
            <consortium name="Tomato Genome Consortium"/>
        </authorList>
    </citation>
    <scope>NUCLEOTIDE SEQUENCE [LARGE SCALE GENOMIC DNA]</scope>
    <source>
        <strain evidence="1">cv. Heinz 1706</strain>
    </source>
</reference>
<name>A0A3Q7G8L5_SOLLC</name>
<organism evidence="1">
    <name type="scientific">Solanum lycopersicum</name>
    <name type="common">Tomato</name>
    <name type="synonym">Lycopersicon esculentum</name>
    <dbReference type="NCBI Taxonomy" id="4081"/>
    <lineage>
        <taxon>Eukaryota</taxon>
        <taxon>Viridiplantae</taxon>
        <taxon>Streptophyta</taxon>
        <taxon>Embryophyta</taxon>
        <taxon>Tracheophyta</taxon>
        <taxon>Spermatophyta</taxon>
        <taxon>Magnoliopsida</taxon>
        <taxon>eudicotyledons</taxon>
        <taxon>Gunneridae</taxon>
        <taxon>Pentapetalae</taxon>
        <taxon>asterids</taxon>
        <taxon>lamiids</taxon>
        <taxon>Solanales</taxon>
        <taxon>Solanaceae</taxon>
        <taxon>Solanoideae</taxon>
        <taxon>Solaneae</taxon>
        <taxon>Solanum</taxon>
        <taxon>Solanum subgen. Lycopersicon</taxon>
    </lineage>
</organism>
<proteinExistence type="predicted"/>
<accession>A0A3Q7G8L5</accession>
<dbReference type="EnsemblPlants" id="Solyc04g077770.2.1">
    <property type="protein sequence ID" value="Solyc04g077770.2.1.1"/>
    <property type="gene ID" value="Solyc04g077770.2"/>
</dbReference>
<dbReference type="InParanoid" id="A0A3Q7G8L5"/>
<reference evidence="1" key="2">
    <citation type="submission" date="2019-01" db="UniProtKB">
        <authorList>
            <consortium name="EnsemblPlants"/>
        </authorList>
    </citation>
    <scope>IDENTIFICATION</scope>
    <source>
        <strain evidence="1">cv. Heinz 1706</strain>
    </source>
</reference>
<dbReference type="AlphaFoldDB" id="A0A3Q7G8L5"/>
<dbReference type="Gramene" id="Solyc04g077770.2.1">
    <property type="protein sequence ID" value="Solyc04g077770.2.1.1"/>
    <property type="gene ID" value="Solyc04g077770.2"/>
</dbReference>
<evidence type="ECO:0000313" key="2">
    <source>
        <dbReference type="Proteomes" id="UP000004994"/>
    </source>
</evidence>
<protein>
    <submittedName>
        <fullName evidence="1">Uncharacterized protein</fullName>
    </submittedName>
</protein>
<sequence>MYTARSFTGNICCLQYPTILSNTSQVYNVIVSQKPKTKGSIFILPNPSLRLPRINGASCQIRNNQVVA</sequence>
<keyword evidence="2" id="KW-1185">Reference proteome</keyword>